<name>A0A1F5UXB9_FRAXR</name>
<proteinExistence type="predicted"/>
<evidence type="ECO:0000256" key="2">
    <source>
        <dbReference type="ARBA" id="ARBA00022525"/>
    </source>
</evidence>
<keyword evidence="2" id="KW-0964">Secreted</keyword>
<keyword evidence="3" id="KW-0732">Signal</keyword>
<dbReference type="InterPro" id="IPR051417">
    <property type="entry name" value="SDr/BOS_complex"/>
</dbReference>
<dbReference type="CDD" id="cd00146">
    <property type="entry name" value="PKD"/>
    <property type="match status" value="1"/>
</dbReference>
<dbReference type="SMART" id="SM00089">
    <property type="entry name" value="PKD"/>
    <property type="match status" value="1"/>
</dbReference>
<dbReference type="InterPro" id="IPR013783">
    <property type="entry name" value="Ig-like_fold"/>
</dbReference>
<dbReference type="PANTHER" id="PTHR23303">
    <property type="entry name" value="CARBOXYPEPTIDASE REGULATORY REGION-CONTAINING"/>
    <property type="match status" value="1"/>
</dbReference>
<dbReference type="AlphaFoldDB" id="A0A1F5UXB9"/>
<dbReference type="Gene3D" id="2.60.40.10">
    <property type="entry name" value="Immunoglobulins"/>
    <property type="match status" value="3"/>
</dbReference>
<dbReference type="Pfam" id="PF17210">
    <property type="entry name" value="SdrD_B"/>
    <property type="match status" value="2"/>
</dbReference>
<gene>
    <name evidence="5" type="ORF">A2Z21_03860</name>
</gene>
<dbReference type="EMBL" id="MFGX01000048">
    <property type="protein sequence ID" value="OGF55780.1"/>
    <property type="molecule type" value="Genomic_DNA"/>
</dbReference>
<evidence type="ECO:0000313" key="5">
    <source>
        <dbReference type="EMBL" id="OGF55780.1"/>
    </source>
</evidence>
<evidence type="ECO:0000313" key="6">
    <source>
        <dbReference type="Proteomes" id="UP000179157"/>
    </source>
</evidence>
<dbReference type="STRING" id="1817864.A2Z21_03860"/>
<evidence type="ECO:0000256" key="1">
    <source>
        <dbReference type="ARBA" id="ARBA00004613"/>
    </source>
</evidence>
<dbReference type="InterPro" id="IPR022409">
    <property type="entry name" value="PKD/Chitinase_dom"/>
</dbReference>
<dbReference type="PROSITE" id="PS50093">
    <property type="entry name" value="PKD"/>
    <property type="match status" value="1"/>
</dbReference>
<evidence type="ECO:0000256" key="3">
    <source>
        <dbReference type="ARBA" id="ARBA00022729"/>
    </source>
</evidence>
<reference evidence="5 6" key="1">
    <citation type="journal article" date="2016" name="Nat. Commun.">
        <title>Thousands of microbial genomes shed light on interconnected biogeochemical processes in an aquifer system.</title>
        <authorList>
            <person name="Anantharaman K."/>
            <person name="Brown C.T."/>
            <person name="Hug L.A."/>
            <person name="Sharon I."/>
            <person name="Castelle C.J."/>
            <person name="Probst A.J."/>
            <person name="Thomas B.C."/>
            <person name="Singh A."/>
            <person name="Wilkins M.J."/>
            <person name="Karaoz U."/>
            <person name="Brodie E.L."/>
            <person name="Williams K.H."/>
            <person name="Hubbard S.S."/>
            <person name="Banfield J.F."/>
        </authorList>
    </citation>
    <scope>NUCLEOTIDE SEQUENCE [LARGE SCALE GENOMIC DNA]</scope>
    <source>
        <strain evidence="6">RBG_16_55_9</strain>
    </source>
</reference>
<comment type="caution">
    <text evidence="5">The sequence shown here is derived from an EMBL/GenBank/DDBJ whole genome shotgun (WGS) entry which is preliminary data.</text>
</comment>
<dbReference type="GO" id="GO:0005576">
    <property type="term" value="C:extracellular region"/>
    <property type="evidence" value="ECO:0007669"/>
    <property type="project" value="UniProtKB-SubCell"/>
</dbReference>
<feature type="domain" description="PKD" evidence="4">
    <location>
        <begin position="849"/>
        <end position="933"/>
    </location>
</feature>
<dbReference type="SUPFAM" id="SSF49299">
    <property type="entry name" value="PKD domain"/>
    <property type="match status" value="1"/>
</dbReference>
<sequence length="933" mass="101074">MRAFQQGILWVLALVAVGYGQSVSVEITAPPPLQTPPDRFVTAVFQVRNGSASEETYIPTVDAPQGWTLISQLSPLTLKSGEQLPLFVTVFVPASTAADGYALTLRVTSQREPAVQAEANVLISILPVVRIEILAPEGQATQPGTSLEYVFTLVNQGNIADLVHLSAESSRGFPLKLEREQQALLSGERALIRVSLTIPLDAHEGSDKLTLHASSMHQEGAEAEANVLTAVLPPGPEAVRGSLSLEIPVQAALKLNPLGKSGSAGKLDLQTDVLIEQLRLDFDLSFEYPDLFPPKLVEVTAQGLPPGFLGVTLRKTPQTATGEFALSFHGGSLRATLERLDSDRHRGALRFDLSEFSPLSATAVAEIVEDSGQIDQGLQLELLGKLVEFDSSFAALQARLYRFGPNFTGSGGRDSQGGSIALRAEFEPLTFLTSHEMSEHALSTTCPFSRRLSRVLGSFSSDVLGLLITEWSLFEEGDLPGCAAGPPFSYQRREDLQVEWSHQIGSLAFTFGAHHGNLIAISPKEITEFETTGFHVSARGAFPPLFPSVSVKRDLTLSKLTGEIVDAPIAFDLSLQFQQGLFGASVTFFLEEKRVGVRTDLSASLPGLTASLTSSMQTETFTGEATLSLGIGLSADLIVPTHIPVKGSIEGFVFLDRDRDRQQDPDEPGLKNLILRLGDRRVSTDENGRYRFPPLPPGTYELDIDKLPVGLTPLVPLPQQVTIEAGKIERRNLPLAQGALVVGSVFLDLDRNGQRAASEQGLARVRLALQHLPSGVMVNETLTNTRGQFAFVDVAPGTYRVLLRIDSLPPRFEATTPIEQAIRVQEGDRVSLEFGAAEKPRPVIIQKLPIPDFVFSPSQPKPGEMVTFDASASRDPDGQITRYEWDFNADGKSDAFEVQAKFTFAHPGDYAVTLKVIDNDGNSASIRKTVPVR</sequence>
<protein>
    <recommendedName>
        <fullName evidence="4">PKD domain-containing protein</fullName>
    </recommendedName>
</protein>
<organism evidence="5 6">
    <name type="scientific">Fraserbacteria sp. (strain RBG_16_55_9)</name>
    <dbReference type="NCBI Taxonomy" id="1817864"/>
    <lineage>
        <taxon>Bacteria</taxon>
        <taxon>Candidatus Fraseribacteriota</taxon>
    </lineage>
</organism>
<comment type="subcellular location">
    <subcellularLocation>
        <location evidence="1">Secreted</location>
    </subcellularLocation>
</comment>
<dbReference type="Proteomes" id="UP000179157">
    <property type="component" value="Unassembled WGS sequence"/>
</dbReference>
<accession>A0A1F5UXB9</accession>
<evidence type="ECO:0000259" key="4">
    <source>
        <dbReference type="PROSITE" id="PS50093"/>
    </source>
</evidence>
<dbReference type="Pfam" id="PF18911">
    <property type="entry name" value="PKD_4"/>
    <property type="match status" value="1"/>
</dbReference>
<dbReference type="SUPFAM" id="SSF117074">
    <property type="entry name" value="Hypothetical protein PA1324"/>
    <property type="match status" value="2"/>
</dbReference>
<dbReference type="InterPro" id="IPR000601">
    <property type="entry name" value="PKD_dom"/>
</dbReference>
<dbReference type="InterPro" id="IPR035986">
    <property type="entry name" value="PKD_dom_sf"/>
</dbReference>
<dbReference type="InterPro" id="IPR033764">
    <property type="entry name" value="Sdr_B"/>
</dbReference>